<dbReference type="EMBL" id="CAXLJM020000111">
    <property type="protein sequence ID" value="CAL8136352.1"/>
    <property type="molecule type" value="Genomic_DNA"/>
</dbReference>
<proteinExistence type="predicted"/>
<dbReference type="Pfam" id="PF05699">
    <property type="entry name" value="Dimer_Tnp_hAT"/>
    <property type="match status" value="1"/>
</dbReference>
<feature type="region of interest" description="Disordered" evidence="1">
    <location>
        <begin position="1"/>
        <end position="32"/>
    </location>
</feature>
<feature type="domain" description="HAT C-terminal dimerisation" evidence="2">
    <location>
        <begin position="41"/>
        <end position="122"/>
    </location>
</feature>
<dbReference type="Proteomes" id="UP001642540">
    <property type="component" value="Unassembled WGS sequence"/>
</dbReference>
<protein>
    <recommendedName>
        <fullName evidence="2">HAT C-terminal dimerisation domain-containing protein</fullName>
    </recommendedName>
</protein>
<comment type="caution">
    <text evidence="3">The sequence shown here is derived from an EMBL/GenBank/DDBJ whole genome shotgun (WGS) entry which is preliminary data.</text>
</comment>
<accession>A0ABP1RVB8</accession>
<gene>
    <name evidence="3" type="ORF">ODALV1_LOCUS26401</name>
</gene>
<dbReference type="InterPro" id="IPR008906">
    <property type="entry name" value="HATC_C_dom"/>
</dbReference>
<keyword evidence="4" id="KW-1185">Reference proteome</keyword>
<evidence type="ECO:0000313" key="4">
    <source>
        <dbReference type="Proteomes" id="UP001642540"/>
    </source>
</evidence>
<evidence type="ECO:0000256" key="1">
    <source>
        <dbReference type="SAM" id="MobiDB-lite"/>
    </source>
</evidence>
<sequence>MYDNASDIGEPSPPKLFKAGLSLSDLEDSDDEPEVEVEVDELTTYLQTRTSKQGKSQISALKYWENVTEFLTLREIALWILAIPASSGSEERTFSVSGQVKTDKGSQFGGKYVDDFTMIHKNFIL</sequence>
<organism evidence="3 4">
    <name type="scientific">Orchesella dallaii</name>
    <dbReference type="NCBI Taxonomy" id="48710"/>
    <lineage>
        <taxon>Eukaryota</taxon>
        <taxon>Metazoa</taxon>
        <taxon>Ecdysozoa</taxon>
        <taxon>Arthropoda</taxon>
        <taxon>Hexapoda</taxon>
        <taxon>Collembola</taxon>
        <taxon>Entomobryomorpha</taxon>
        <taxon>Entomobryoidea</taxon>
        <taxon>Orchesellidae</taxon>
        <taxon>Orchesellinae</taxon>
        <taxon>Orchesella</taxon>
    </lineage>
</organism>
<evidence type="ECO:0000313" key="3">
    <source>
        <dbReference type="EMBL" id="CAL8136352.1"/>
    </source>
</evidence>
<name>A0ABP1RVB8_9HEXA</name>
<reference evidence="3 4" key="1">
    <citation type="submission" date="2024-08" db="EMBL/GenBank/DDBJ databases">
        <authorList>
            <person name="Cucini C."/>
            <person name="Frati F."/>
        </authorList>
    </citation>
    <scope>NUCLEOTIDE SEQUENCE [LARGE SCALE GENOMIC DNA]</scope>
</reference>
<dbReference type="SUPFAM" id="SSF53098">
    <property type="entry name" value="Ribonuclease H-like"/>
    <property type="match status" value="1"/>
</dbReference>
<dbReference type="InterPro" id="IPR012337">
    <property type="entry name" value="RNaseH-like_sf"/>
</dbReference>
<evidence type="ECO:0000259" key="2">
    <source>
        <dbReference type="Pfam" id="PF05699"/>
    </source>
</evidence>